<keyword evidence="1" id="KW-0812">Transmembrane</keyword>
<sequence>MIEVTIGYVAGFIAAAVVVDMVPNNHGPSDCRTALRHRDSCYMAVLSIAVLIVITSIVTPLGLYEQVDTLGTRVGSFAYVKDLSSFGSATSQRGVHDFSRICSWVYVPAPCPYSENRVMVTSNGTNITVELPYGYSSRVSPIVREIFSSGTTNLTTISNFFDIEWRQLTTTLMLHIDNGTEVPVGLYR</sequence>
<name>A0A166N2R8_COLIC</name>
<accession>A0A166N2R8</accession>
<reference evidence="2 3" key="1">
    <citation type="submission" date="2015-06" db="EMBL/GenBank/DDBJ databases">
        <title>Survival trade-offs in plant roots during colonization by closely related pathogenic and mutualistic fungi.</title>
        <authorList>
            <person name="Hacquard S."/>
            <person name="Kracher B."/>
            <person name="Hiruma K."/>
            <person name="Weinman A."/>
            <person name="Muench P."/>
            <person name="Garrido Oter R."/>
            <person name="Ver Loren van Themaat E."/>
            <person name="Dallerey J.-F."/>
            <person name="Damm U."/>
            <person name="Henrissat B."/>
            <person name="Lespinet O."/>
            <person name="Thon M."/>
            <person name="Kemen E."/>
            <person name="McHardy A.C."/>
            <person name="Schulze-Lefert P."/>
            <person name="O'Connell R.J."/>
        </authorList>
    </citation>
    <scope>NUCLEOTIDE SEQUENCE [LARGE SCALE GENOMIC DNA]</scope>
    <source>
        <strain evidence="2 3">MAFF 238704</strain>
    </source>
</reference>
<dbReference type="AlphaFoldDB" id="A0A166N2R8"/>
<dbReference type="Proteomes" id="UP000076584">
    <property type="component" value="Unassembled WGS sequence"/>
</dbReference>
<keyword evidence="3" id="KW-1185">Reference proteome</keyword>
<proteinExistence type="predicted"/>
<feature type="transmembrane region" description="Helical" evidence="1">
    <location>
        <begin position="42"/>
        <end position="64"/>
    </location>
</feature>
<comment type="caution">
    <text evidence="2">The sequence shown here is derived from an EMBL/GenBank/DDBJ whole genome shotgun (WGS) entry which is preliminary data.</text>
</comment>
<evidence type="ECO:0000313" key="2">
    <source>
        <dbReference type="EMBL" id="KZL65246.1"/>
    </source>
</evidence>
<keyword evidence="1" id="KW-0472">Membrane</keyword>
<evidence type="ECO:0000313" key="3">
    <source>
        <dbReference type="Proteomes" id="UP000076584"/>
    </source>
</evidence>
<dbReference type="EMBL" id="LFIW01002635">
    <property type="protein sequence ID" value="KZL65246.1"/>
    <property type="molecule type" value="Genomic_DNA"/>
</dbReference>
<dbReference type="STRING" id="1573173.A0A166N2R8"/>
<gene>
    <name evidence="2" type="ORF">CI238_13374</name>
</gene>
<keyword evidence="1" id="KW-1133">Transmembrane helix</keyword>
<feature type="transmembrane region" description="Helical" evidence="1">
    <location>
        <begin position="6"/>
        <end position="22"/>
    </location>
</feature>
<organism evidence="2 3">
    <name type="scientific">Colletotrichum incanum</name>
    <name type="common">Soybean anthracnose fungus</name>
    <dbReference type="NCBI Taxonomy" id="1573173"/>
    <lineage>
        <taxon>Eukaryota</taxon>
        <taxon>Fungi</taxon>
        <taxon>Dikarya</taxon>
        <taxon>Ascomycota</taxon>
        <taxon>Pezizomycotina</taxon>
        <taxon>Sordariomycetes</taxon>
        <taxon>Hypocreomycetidae</taxon>
        <taxon>Glomerellales</taxon>
        <taxon>Glomerellaceae</taxon>
        <taxon>Colletotrichum</taxon>
        <taxon>Colletotrichum spaethianum species complex</taxon>
    </lineage>
</organism>
<evidence type="ECO:0000256" key="1">
    <source>
        <dbReference type="SAM" id="Phobius"/>
    </source>
</evidence>
<protein>
    <submittedName>
        <fullName evidence="2">Uncharacterized protein</fullName>
    </submittedName>
</protein>